<dbReference type="Proteomes" id="UP000677054">
    <property type="component" value="Unassembled WGS sequence"/>
</dbReference>
<keyword evidence="1" id="KW-0697">Rotamase</keyword>
<proteinExistence type="predicted"/>
<accession>A0A7R9AK18</accession>
<protein>
    <recommendedName>
        <fullName evidence="3">Trigger factor C-terminal domain-containing protein</fullName>
    </recommendedName>
</protein>
<dbReference type="InterPro" id="IPR037041">
    <property type="entry name" value="Trigger_fac_C_sf"/>
</dbReference>
<dbReference type="EMBL" id="LR927026">
    <property type="protein sequence ID" value="CAD7255447.1"/>
    <property type="molecule type" value="Genomic_DNA"/>
</dbReference>
<dbReference type="GO" id="GO:0003755">
    <property type="term" value="F:peptidyl-prolyl cis-trans isomerase activity"/>
    <property type="evidence" value="ECO:0007669"/>
    <property type="project" value="UniProtKB-KW"/>
</dbReference>
<sequence length="152" mass="17291">SAIDKTLDILRKQRRSFAQRPASAQAQSLREDIRKNLEREVKFRLQARNKEAAISSLVQAASLDVPKSLVAQEEKRLEQAMRQNLKQRGMKDAETVNIPTDLFAEQALKNVRTGLVVYGLVDEQKLQAKPEQVQAHIEEIASSYEKPIEVIR</sequence>
<dbReference type="AlphaFoldDB" id="A0A7R9AK18"/>
<evidence type="ECO:0000256" key="1">
    <source>
        <dbReference type="ARBA" id="ARBA00023110"/>
    </source>
</evidence>
<dbReference type="GO" id="GO:0015031">
    <property type="term" value="P:protein transport"/>
    <property type="evidence" value="ECO:0007669"/>
    <property type="project" value="InterPro"/>
</dbReference>
<dbReference type="OrthoDB" id="8113197at2759"/>
<feature type="non-terminal residue" evidence="4">
    <location>
        <position position="152"/>
    </location>
</feature>
<dbReference type="GO" id="GO:0006457">
    <property type="term" value="P:protein folding"/>
    <property type="evidence" value="ECO:0007669"/>
    <property type="project" value="InterPro"/>
</dbReference>
<organism evidence="4">
    <name type="scientific">Darwinula stevensoni</name>
    <dbReference type="NCBI Taxonomy" id="69355"/>
    <lineage>
        <taxon>Eukaryota</taxon>
        <taxon>Metazoa</taxon>
        <taxon>Ecdysozoa</taxon>
        <taxon>Arthropoda</taxon>
        <taxon>Crustacea</taxon>
        <taxon>Oligostraca</taxon>
        <taxon>Ostracoda</taxon>
        <taxon>Podocopa</taxon>
        <taxon>Podocopida</taxon>
        <taxon>Darwinulocopina</taxon>
        <taxon>Darwinuloidea</taxon>
        <taxon>Darwinulidae</taxon>
        <taxon>Darwinula</taxon>
    </lineage>
</organism>
<dbReference type="Pfam" id="PF05698">
    <property type="entry name" value="Trigger_C"/>
    <property type="match status" value="1"/>
</dbReference>
<evidence type="ECO:0000313" key="4">
    <source>
        <dbReference type="EMBL" id="CAD7255447.1"/>
    </source>
</evidence>
<name>A0A7R9AK18_9CRUS</name>
<dbReference type="SUPFAM" id="SSF109998">
    <property type="entry name" value="Triger factor/SurA peptide-binding domain-like"/>
    <property type="match status" value="1"/>
</dbReference>
<keyword evidence="5" id="KW-1185">Reference proteome</keyword>
<reference evidence="4" key="1">
    <citation type="submission" date="2020-11" db="EMBL/GenBank/DDBJ databases">
        <authorList>
            <person name="Tran Van P."/>
        </authorList>
    </citation>
    <scope>NUCLEOTIDE SEQUENCE</scope>
</reference>
<feature type="domain" description="Trigger factor C-terminal" evidence="3">
    <location>
        <begin position="27"/>
        <end position="150"/>
    </location>
</feature>
<feature type="non-terminal residue" evidence="4">
    <location>
        <position position="1"/>
    </location>
</feature>
<dbReference type="EMBL" id="CAJPEV010027508">
    <property type="protein sequence ID" value="CAG0908841.1"/>
    <property type="molecule type" value="Genomic_DNA"/>
</dbReference>
<evidence type="ECO:0000259" key="3">
    <source>
        <dbReference type="Pfam" id="PF05698"/>
    </source>
</evidence>
<evidence type="ECO:0000313" key="5">
    <source>
        <dbReference type="Proteomes" id="UP000677054"/>
    </source>
</evidence>
<dbReference type="Gene3D" id="1.10.3120.10">
    <property type="entry name" value="Trigger factor, C-terminal domain"/>
    <property type="match status" value="1"/>
</dbReference>
<dbReference type="InterPro" id="IPR027304">
    <property type="entry name" value="Trigger_fact/SurA_dom_sf"/>
</dbReference>
<dbReference type="InterPro" id="IPR008880">
    <property type="entry name" value="Trigger_fac_C"/>
</dbReference>
<evidence type="ECO:0000256" key="2">
    <source>
        <dbReference type="ARBA" id="ARBA00023235"/>
    </source>
</evidence>
<keyword evidence="2" id="KW-0413">Isomerase</keyword>
<gene>
    <name evidence="4" type="ORF">DSTB1V02_LOCUS15192</name>
</gene>